<gene>
    <name evidence="2" type="ORF">IAB63_07395</name>
</gene>
<comment type="caution">
    <text evidence="2">The sequence shown here is derived from an EMBL/GenBank/DDBJ whole genome shotgun (WGS) entry which is preliminary data.</text>
</comment>
<dbReference type="Proteomes" id="UP000824164">
    <property type="component" value="Unassembled WGS sequence"/>
</dbReference>
<dbReference type="PROSITE" id="PS50921">
    <property type="entry name" value="ANTAR"/>
    <property type="match status" value="1"/>
</dbReference>
<sequence length="188" mass="21251">MEKVLIISSSSKGGEVFASLVSERCTAQIHYAQSSQEGVKKLEEVDPALVIIVAPLPDEYGSHLAERSVEGNAGVIFVARDMNRKVVSGQMRRLGIYVFSLEMGRSVFGYAVDIMLAVHYRLISAAPKTERLQQQLQDIRAIDRAKCLLIQYSGMTEQEAHRYIEKQAMDWRRTRREVADEILKSYDV</sequence>
<name>A0A9D1HGS2_9FIRM</name>
<dbReference type="SMART" id="SM01012">
    <property type="entry name" value="ANTAR"/>
    <property type="match status" value="1"/>
</dbReference>
<reference evidence="2" key="2">
    <citation type="journal article" date="2021" name="PeerJ">
        <title>Extensive microbial diversity within the chicken gut microbiome revealed by metagenomics and culture.</title>
        <authorList>
            <person name="Gilroy R."/>
            <person name="Ravi A."/>
            <person name="Getino M."/>
            <person name="Pursley I."/>
            <person name="Horton D.L."/>
            <person name="Alikhan N.F."/>
            <person name="Baker D."/>
            <person name="Gharbi K."/>
            <person name="Hall N."/>
            <person name="Watson M."/>
            <person name="Adriaenssens E.M."/>
            <person name="Foster-Nyarko E."/>
            <person name="Jarju S."/>
            <person name="Secka A."/>
            <person name="Antonio M."/>
            <person name="Oren A."/>
            <person name="Chaudhuri R.R."/>
            <person name="La Ragione R."/>
            <person name="Hildebrand F."/>
            <person name="Pallen M.J."/>
        </authorList>
    </citation>
    <scope>NUCLEOTIDE SEQUENCE</scope>
    <source>
        <strain evidence="2">CHK187-14744</strain>
    </source>
</reference>
<dbReference type="GO" id="GO:0003723">
    <property type="term" value="F:RNA binding"/>
    <property type="evidence" value="ECO:0007669"/>
    <property type="project" value="InterPro"/>
</dbReference>
<dbReference type="InterPro" id="IPR036388">
    <property type="entry name" value="WH-like_DNA-bd_sf"/>
</dbReference>
<dbReference type="InterPro" id="IPR005561">
    <property type="entry name" value="ANTAR"/>
</dbReference>
<reference evidence="2" key="1">
    <citation type="submission" date="2020-10" db="EMBL/GenBank/DDBJ databases">
        <authorList>
            <person name="Gilroy R."/>
        </authorList>
    </citation>
    <scope>NUCLEOTIDE SEQUENCE</scope>
    <source>
        <strain evidence="2">CHK187-14744</strain>
    </source>
</reference>
<dbReference type="EMBL" id="DVLT01000046">
    <property type="protein sequence ID" value="HIU03061.1"/>
    <property type="molecule type" value="Genomic_DNA"/>
</dbReference>
<evidence type="ECO:0000313" key="3">
    <source>
        <dbReference type="Proteomes" id="UP000824164"/>
    </source>
</evidence>
<accession>A0A9D1HGS2</accession>
<evidence type="ECO:0000259" key="1">
    <source>
        <dbReference type="PROSITE" id="PS50921"/>
    </source>
</evidence>
<feature type="domain" description="ANTAR" evidence="1">
    <location>
        <begin position="122"/>
        <end position="183"/>
    </location>
</feature>
<organism evidence="2 3">
    <name type="scientific">Candidatus Onthocola gallistercoris</name>
    <dbReference type="NCBI Taxonomy" id="2840876"/>
    <lineage>
        <taxon>Bacteria</taxon>
        <taxon>Bacillati</taxon>
        <taxon>Bacillota</taxon>
        <taxon>Bacilli</taxon>
        <taxon>Candidatus Onthocola</taxon>
    </lineage>
</organism>
<protein>
    <submittedName>
        <fullName evidence="2">ANTAR domain-containing protein</fullName>
    </submittedName>
</protein>
<dbReference type="Gene3D" id="1.10.10.10">
    <property type="entry name" value="Winged helix-like DNA-binding domain superfamily/Winged helix DNA-binding domain"/>
    <property type="match status" value="1"/>
</dbReference>
<dbReference type="InterPro" id="IPR011006">
    <property type="entry name" value="CheY-like_superfamily"/>
</dbReference>
<evidence type="ECO:0000313" key="2">
    <source>
        <dbReference type="EMBL" id="HIU03061.1"/>
    </source>
</evidence>
<dbReference type="SUPFAM" id="SSF52172">
    <property type="entry name" value="CheY-like"/>
    <property type="match status" value="1"/>
</dbReference>
<proteinExistence type="predicted"/>
<dbReference type="Pfam" id="PF03861">
    <property type="entry name" value="ANTAR"/>
    <property type="match status" value="1"/>
</dbReference>
<dbReference type="AlphaFoldDB" id="A0A9D1HGS2"/>